<evidence type="ECO:0000256" key="3">
    <source>
        <dbReference type="SAM" id="MobiDB-lite"/>
    </source>
</evidence>
<keyword evidence="1 2" id="KW-0175">Coiled coil</keyword>
<evidence type="ECO:0000313" key="5">
    <source>
        <dbReference type="Proteomes" id="UP000796880"/>
    </source>
</evidence>
<proteinExistence type="predicted"/>
<feature type="compositionally biased region" description="Basic and acidic residues" evidence="3">
    <location>
        <begin position="304"/>
        <end position="325"/>
    </location>
</feature>
<reference evidence="4" key="1">
    <citation type="submission" date="2020-03" db="EMBL/GenBank/DDBJ databases">
        <title>A high-quality chromosome-level genome assembly of a woody plant with both climbing and erect habits, Rhamnella rubrinervis.</title>
        <authorList>
            <person name="Lu Z."/>
            <person name="Yang Y."/>
            <person name="Zhu X."/>
            <person name="Sun Y."/>
        </authorList>
    </citation>
    <scope>NUCLEOTIDE SEQUENCE</scope>
    <source>
        <strain evidence="4">BYM</strain>
        <tissue evidence="4">Leaf</tissue>
    </source>
</reference>
<dbReference type="InterPro" id="IPR040265">
    <property type="entry name" value="CHUP1/IPGA1-like"/>
</dbReference>
<dbReference type="GO" id="GO:0072699">
    <property type="term" value="P:protein localization to cortical microtubule cytoskeleton"/>
    <property type="evidence" value="ECO:0007669"/>
    <property type="project" value="TreeGrafter"/>
</dbReference>
<dbReference type="PANTHER" id="PTHR31342">
    <property type="entry name" value="PROTEIN CHUP1, CHLOROPLASTIC"/>
    <property type="match status" value="1"/>
</dbReference>
<evidence type="ECO:0000313" key="4">
    <source>
        <dbReference type="EMBL" id="KAF3454896.1"/>
    </source>
</evidence>
<gene>
    <name evidence="4" type="ORF">FNV43_RR05344</name>
</gene>
<dbReference type="Proteomes" id="UP000796880">
    <property type="component" value="Unassembled WGS sequence"/>
</dbReference>
<dbReference type="PANTHER" id="PTHR31342:SF48">
    <property type="entry name" value="CHUP1-LIKE PROTEIN"/>
    <property type="match status" value="1"/>
</dbReference>
<dbReference type="GO" id="GO:0055028">
    <property type="term" value="C:cortical microtubule"/>
    <property type="evidence" value="ECO:0007669"/>
    <property type="project" value="TreeGrafter"/>
</dbReference>
<evidence type="ECO:0008006" key="6">
    <source>
        <dbReference type="Google" id="ProtNLM"/>
    </source>
</evidence>
<accession>A0A8K0MQD4</accession>
<feature type="region of interest" description="Disordered" evidence="3">
    <location>
        <begin position="87"/>
        <end position="148"/>
    </location>
</feature>
<dbReference type="Gene3D" id="1.20.5.170">
    <property type="match status" value="1"/>
</dbReference>
<dbReference type="OrthoDB" id="1922539at2759"/>
<protein>
    <recommendedName>
        <fullName evidence="6">Protein CHUP1, chloroplastic</fullName>
    </recommendedName>
</protein>
<sequence length="420" mass="48179">MPPEDEDSEIGLLRRELETSMARNASLEKENGELRQEVARLRAQISTLKAHNNERKSILWKKLQNSMDSNYTIEATQQKPALFANVSGQSPRQDFSDSAAIKERPTRVPNPPPRPPILTSPVSLKDVREYKVSSAPAPPPPPLPSKSLVGSKAVRRVPEVMELYRSLTRKDAHTENKANPAGLPAVALTRNMIGEIENRSTYISAVKSEVETQAEFINFLIREVESAAHIRISDVEAFVKWLDEQLSLLVDERAVLKHFPQWPERKADTLREAACNYRDLRNLKFEVSSFEDNQKEPLSQAQRKMQELQDRLERSVNNTERTRDSTSKRYRDFQIPWEWMLDTGLIGEMKLSSLRLAKEYMRRITKELQSNECSKEENLMLQGVRFAYRVHQFAGGFDAETIQAFEELKKVGLSPTHKCY</sequence>
<dbReference type="AlphaFoldDB" id="A0A8K0MQD4"/>
<organism evidence="4 5">
    <name type="scientific">Rhamnella rubrinervis</name>
    <dbReference type="NCBI Taxonomy" id="2594499"/>
    <lineage>
        <taxon>Eukaryota</taxon>
        <taxon>Viridiplantae</taxon>
        <taxon>Streptophyta</taxon>
        <taxon>Embryophyta</taxon>
        <taxon>Tracheophyta</taxon>
        <taxon>Spermatophyta</taxon>
        <taxon>Magnoliopsida</taxon>
        <taxon>eudicotyledons</taxon>
        <taxon>Gunneridae</taxon>
        <taxon>Pentapetalae</taxon>
        <taxon>rosids</taxon>
        <taxon>fabids</taxon>
        <taxon>Rosales</taxon>
        <taxon>Rhamnaceae</taxon>
        <taxon>rhamnoid group</taxon>
        <taxon>Rhamneae</taxon>
        <taxon>Rhamnella</taxon>
    </lineage>
</organism>
<feature type="region of interest" description="Disordered" evidence="3">
    <location>
        <begin position="291"/>
        <end position="325"/>
    </location>
</feature>
<feature type="coiled-coil region" evidence="2">
    <location>
        <begin position="10"/>
        <end position="51"/>
    </location>
</feature>
<dbReference type="EMBL" id="VOIH02000002">
    <property type="protein sequence ID" value="KAF3454896.1"/>
    <property type="molecule type" value="Genomic_DNA"/>
</dbReference>
<feature type="compositionally biased region" description="Pro residues" evidence="3">
    <location>
        <begin position="108"/>
        <end position="118"/>
    </location>
</feature>
<evidence type="ECO:0000256" key="1">
    <source>
        <dbReference type="ARBA" id="ARBA00023054"/>
    </source>
</evidence>
<keyword evidence="5" id="KW-1185">Reference proteome</keyword>
<evidence type="ECO:0000256" key="2">
    <source>
        <dbReference type="SAM" id="Coils"/>
    </source>
</evidence>
<name>A0A8K0MQD4_9ROSA</name>
<comment type="caution">
    <text evidence="4">The sequence shown here is derived from an EMBL/GenBank/DDBJ whole genome shotgun (WGS) entry which is preliminary data.</text>
</comment>